<comment type="caution">
    <text evidence="2">The sequence shown here is derived from an EMBL/GenBank/DDBJ whole genome shotgun (WGS) entry which is preliminary data.</text>
</comment>
<gene>
    <name evidence="2" type="ORF">PXEA_LOCUS16675</name>
</gene>
<evidence type="ECO:0000256" key="1">
    <source>
        <dbReference type="SAM" id="MobiDB-lite"/>
    </source>
</evidence>
<feature type="region of interest" description="Disordered" evidence="1">
    <location>
        <begin position="39"/>
        <end position="84"/>
    </location>
</feature>
<dbReference type="AlphaFoldDB" id="A0A3S5CI44"/>
<feature type="compositionally biased region" description="Polar residues" evidence="1">
    <location>
        <begin position="41"/>
        <end position="51"/>
    </location>
</feature>
<keyword evidence="3" id="KW-1185">Reference proteome</keyword>
<reference evidence="2" key="1">
    <citation type="submission" date="2018-11" db="EMBL/GenBank/DDBJ databases">
        <authorList>
            <consortium name="Pathogen Informatics"/>
        </authorList>
    </citation>
    <scope>NUCLEOTIDE SEQUENCE</scope>
</reference>
<evidence type="ECO:0000313" key="2">
    <source>
        <dbReference type="EMBL" id="VEL23235.1"/>
    </source>
</evidence>
<dbReference type="EMBL" id="CAAALY010060845">
    <property type="protein sequence ID" value="VEL23235.1"/>
    <property type="molecule type" value="Genomic_DNA"/>
</dbReference>
<accession>A0A3S5CI44</accession>
<dbReference type="OrthoDB" id="3174329at2759"/>
<proteinExistence type="predicted"/>
<feature type="compositionally biased region" description="Low complexity" evidence="1">
    <location>
        <begin position="52"/>
        <end position="65"/>
    </location>
</feature>
<organism evidence="2 3">
    <name type="scientific">Protopolystoma xenopodis</name>
    <dbReference type="NCBI Taxonomy" id="117903"/>
    <lineage>
        <taxon>Eukaryota</taxon>
        <taxon>Metazoa</taxon>
        <taxon>Spiralia</taxon>
        <taxon>Lophotrochozoa</taxon>
        <taxon>Platyhelminthes</taxon>
        <taxon>Monogenea</taxon>
        <taxon>Polyopisthocotylea</taxon>
        <taxon>Polystomatidea</taxon>
        <taxon>Polystomatidae</taxon>
        <taxon>Protopolystoma</taxon>
    </lineage>
</organism>
<dbReference type="Proteomes" id="UP000784294">
    <property type="component" value="Unassembled WGS sequence"/>
</dbReference>
<feature type="compositionally biased region" description="Polar residues" evidence="1">
    <location>
        <begin position="73"/>
        <end position="84"/>
    </location>
</feature>
<name>A0A3S5CI44_9PLAT</name>
<evidence type="ECO:0000313" key="3">
    <source>
        <dbReference type="Proteomes" id="UP000784294"/>
    </source>
</evidence>
<protein>
    <submittedName>
        <fullName evidence="2">Uncharacterized protein</fullName>
    </submittedName>
</protein>
<sequence>MGEVFYSIYEQEQEQAATETTTKVTSIGKLKAPGSLAEKSNAYSHLQSQQNSKPHLSHSSLMPSSTPRVPGSTPRTLMNSVQEPSQLTAQKDSAYASSVYVMPSAIQKPENKSIVADDLFARVVEIWAVHLSKIIFDMTHKTAVPEGLGAVVAEITQEVKESLGSFLSLHLVRHVHLFSLILDHISSEIGFLNKGASHHIARFQRV</sequence>